<feature type="repeat" description="WD" evidence="3">
    <location>
        <begin position="365"/>
        <end position="406"/>
    </location>
</feature>
<dbReference type="Gene3D" id="2.130.10.10">
    <property type="entry name" value="YVTN repeat-like/Quinoprotein amine dehydrogenase"/>
    <property type="match status" value="4"/>
</dbReference>
<keyword evidence="2" id="KW-0677">Repeat</keyword>
<feature type="repeat" description="WD" evidence="3">
    <location>
        <begin position="502"/>
        <end position="529"/>
    </location>
</feature>
<feature type="region of interest" description="Disordered" evidence="4">
    <location>
        <begin position="826"/>
        <end position="854"/>
    </location>
</feature>
<dbReference type="PANTHER" id="PTHR44324:SF1">
    <property type="entry name" value="WD REPEAT-CONTAINING PROTEIN 49"/>
    <property type="match status" value="1"/>
</dbReference>
<dbReference type="InParanoid" id="A0A6P7JJQ3"/>
<evidence type="ECO:0000256" key="1">
    <source>
        <dbReference type="ARBA" id="ARBA00022574"/>
    </source>
</evidence>
<dbReference type="SMART" id="SM00320">
    <property type="entry name" value="WD40"/>
    <property type="match status" value="10"/>
</dbReference>
<reference evidence="6" key="1">
    <citation type="submission" date="2025-08" db="UniProtKB">
        <authorList>
            <consortium name="RefSeq"/>
        </authorList>
    </citation>
    <scope>IDENTIFICATION</scope>
</reference>
<keyword evidence="5" id="KW-1185">Reference proteome</keyword>
<dbReference type="Pfam" id="PF00400">
    <property type="entry name" value="WD40"/>
    <property type="match status" value="5"/>
</dbReference>
<evidence type="ECO:0000256" key="3">
    <source>
        <dbReference type="PROSITE-ProRule" id="PRU00221"/>
    </source>
</evidence>
<dbReference type="PROSITE" id="PS00678">
    <property type="entry name" value="WD_REPEATS_1"/>
    <property type="match status" value="1"/>
</dbReference>
<name>A0A6P7JJQ3_9TELE</name>
<feature type="compositionally biased region" description="Basic and acidic residues" evidence="4">
    <location>
        <begin position="826"/>
        <end position="836"/>
    </location>
</feature>
<dbReference type="Proteomes" id="UP000515145">
    <property type="component" value="Chromosome 13"/>
</dbReference>
<evidence type="ECO:0000313" key="5">
    <source>
        <dbReference type="Proteomes" id="UP000515145"/>
    </source>
</evidence>
<protein>
    <submittedName>
        <fullName evidence="6">WD repeat-containing protein 49-like</fullName>
    </submittedName>
</protein>
<keyword evidence="1 3" id="KW-0853">WD repeat</keyword>
<organism evidence="5 6">
    <name type="scientific">Parambassis ranga</name>
    <name type="common">Indian glassy fish</name>
    <dbReference type="NCBI Taxonomy" id="210632"/>
    <lineage>
        <taxon>Eukaryota</taxon>
        <taxon>Metazoa</taxon>
        <taxon>Chordata</taxon>
        <taxon>Craniata</taxon>
        <taxon>Vertebrata</taxon>
        <taxon>Euteleostomi</taxon>
        <taxon>Actinopterygii</taxon>
        <taxon>Neopterygii</taxon>
        <taxon>Teleostei</taxon>
        <taxon>Neoteleostei</taxon>
        <taxon>Acanthomorphata</taxon>
        <taxon>Ovalentaria</taxon>
        <taxon>Ambassidae</taxon>
        <taxon>Parambassis</taxon>
    </lineage>
</organism>
<dbReference type="InterPro" id="IPR036322">
    <property type="entry name" value="WD40_repeat_dom_sf"/>
</dbReference>
<proteinExistence type="predicted"/>
<dbReference type="InterPro" id="IPR019775">
    <property type="entry name" value="WD40_repeat_CS"/>
</dbReference>
<dbReference type="SUPFAM" id="SSF50978">
    <property type="entry name" value="WD40 repeat-like"/>
    <property type="match status" value="2"/>
</dbReference>
<feature type="repeat" description="WD" evidence="3">
    <location>
        <begin position="715"/>
        <end position="751"/>
    </location>
</feature>
<dbReference type="RefSeq" id="XP_028275816.1">
    <property type="nucleotide sequence ID" value="XM_028420015.1"/>
</dbReference>
<gene>
    <name evidence="6" type="primary">LOC114445066</name>
</gene>
<evidence type="ECO:0000313" key="6">
    <source>
        <dbReference type="RefSeq" id="XP_028275816.1"/>
    </source>
</evidence>
<dbReference type="GeneID" id="114445066"/>
<evidence type="ECO:0000256" key="4">
    <source>
        <dbReference type="SAM" id="MobiDB-lite"/>
    </source>
</evidence>
<dbReference type="PROSITE" id="PS50082">
    <property type="entry name" value="WD_REPEATS_2"/>
    <property type="match status" value="4"/>
</dbReference>
<feature type="repeat" description="WD" evidence="3">
    <location>
        <begin position="586"/>
        <end position="626"/>
    </location>
</feature>
<dbReference type="PANTHER" id="PTHR44324">
    <property type="entry name" value="WD40 REPEAT DOMAIN 95"/>
    <property type="match status" value="1"/>
</dbReference>
<dbReference type="AlphaFoldDB" id="A0A6P7JJQ3"/>
<dbReference type="InterPro" id="IPR051242">
    <property type="entry name" value="WD-EF-hand_domain"/>
</dbReference>
<evidence type="ECO:0000256" key="2">
    <source>
        <dbReference type="ARBA" id="ARBA00022737"/>
    </source>
</evidence>
<dbReference type="InterPro" id="IPR015943">
    <property type="entry name" value="WD40/YVTN_repeat-like_dom_sf"/>
</dbReference>
<dbReference type="PROSITE" id="PS50294">
    <property type="entry name" value="WD_REPEATS_REGION"/>
    <property type="match status" value="1"/>
</dbReference>
<accession>A0A6P7JJQ3</accession>
<sequence>MGTRMEVAQLESRMNTEDYRKAEFIDLAWSSVGRGSKEEYGLLFDSVVVTQDHRGLLLDTVQEEGRVDWGGLCSFLLLELSDKIKNNRTLSVPCWKPPRTFTCPHRDPVQKVLYLQSSGQYLTVSRGGTVGLRDRENMSLLHTLHLHNSTVAPKDLWVTDMVLLQNINKIAVSFTSKEVCFYDILSKQDFSCKYKLQGLKFTPWCLDYWVNPSQPDLAVLTIGDIGGQVSALYFTSVQISLFERHHTRSDSDSADIILWDELVKGKHYCCYTMTLQAHTPAWVRRVRYLGTLEAFVSCSTSPESSMVIGWREKESRSLRVMTYITKRGVWDVDHHCGLNLIATAGVDHQVLLWNPFVSSEPMCALSGHSGPVTAVHFLQTKQQLLSFSKDKVLCLWDVSTQQCIHRLEGVFPKTQEDTRVLLFLHEEHQHLLLTFNSLLLLLETMKEKKRTSSHEHPVTCVLYNSLFRQVVSSDSASSVICWLADTGQKVKQFHRCHGNAEISTIALDGTQTRLFTAGTDGKVKVWDFNGCCLHRMNAGLGQAVDISQVLLLKRSILVMGWERMLTVFHLHSFSQSFVEPSEWKGGVEHHGDVLCAAFQPPQTLVTGSYDGEIVVWNNSTEKALKKLRPYKDSKKQQVISQTLLLLLNPVPDSHLLFGTKGKEDSENCIGITRLFFIPGRTSVTAATGGADLVSCGSSGVVRLWNTQHGCLVGQFEAHNRDLGSIVMAVSPCGRYLATADREGTIKTWDIKDYCLKPNEGLTKELPNLLRSFRPHLDHVTHLEMCVHGDRLLLLSASSDCSVALSYLPGDAVGLFGQEDHWCLEDTGSRQSARETSADPGHSAAAEDGEVGRKA</sequence>
<dbReference type="InterPro" id="IPR001680">
    <property type="entry name" value="WD40_rpt"/>
</dbReference>
<dbReference type="OrthoDB" id="10251381at2759"/>